<evidence type="ECO:0000256" key="1">
    <source>
        <dbReference type="SAM" id="MobiDB-lite"/>
    </source>
</evidence>
<evidence type="ECO:0000256" key="2">
    <source>
        <dbReference type="SAM" id="SignalP"/>
    </source>
</evidence>
<feature type="region of interest" description="Disordered" evidence="1">
    <location>
        <begin position="494"/>
        <end position="513"/>
    </location>
</feature>
<dbReference type="RefSeq" id="WP_023785575.1">
    <property type="nucleotide sequence ID" value="NC_022997.1"/>
</dbReference>
<keyword evidence="4" id="KW-1185">Reference proteome</keyword>
<proteinExistence type="predicted"/>
<evidence type="ECO:0000313" key="4">
    <source>
        <dbReference type="Proteomes" id="UP000018542"/>
    </source>
</evidence>
<evidence type="ECO:0000313" key="3">
    <source>
        <dbReference type="EMBL" id="AHB47238.1"/>
    </source>
</evidence>
<reference evidence="3 4" key="1">
    <citation type="journal article" date="2014" name="Genome Announc.">
        <title>Complete Genome Sequence of Hyphomicrobium nitrativorans Strain NL23, a Denitrifying Bacterium Isolated from Biofilm of a Methanol-Fed Denitrification System Treating Seawater at the Montreal Biodome.</title>
        <authorList>
            <person name="Martineau C."/>
            <person name="Villeneuve C."/>
            <person name="Mauffrey F."/>
            <person name="Villemur R."/>
        </authorList>
    </citation>
    <scope>NUCLEOTIDE SEQUENCE [LARGE SCALE GENOMIC DNA]</scope>
    <source>
        <strain evidence="3">NL23</strain>
    </source>
</reference>
<keyword evidence="2" id="KW-0732">Signal</keyword>
<dbReference type="PATRIC" id="fig|1029756.8.peg.136"/>
<dbReference type="KEGG" id="hni:W911_00630"/>
<feature type="chain" id="PRO_5004741539" description="Antifreeze glycopeptide polyprotein" evidence="2">
    <location>
        <begin position="29"/>
        <end position="585"/>
    </location>
</feature>
<dbReference type="OrthoDB" id="7929427at2"/>
<name>V5S9C3_9HYPH</name>
<protein>
    <recommendedName>
        <fullName evidence="5">Antifreeze glycopeptide polyprotein</fullName>
    </recommendedName>
</protein>
<organism evidence="3 4">
    <name type="scientific">Hyphomicrobium nitrativorans NL23</name>
    <dbReference type="NCBI Taxonomy" id="1029756"/>
    <lineage>
        <taxon>Bacteria</taxon>
        <taxon>Pseudomonadati</taxon>
        <taxon>Pseudomonadota</taxon>
        <taxon>Alphaproteobacteria</taxon>
        <taxon>Hyphomicrobiales</taxon>
        <taxon>Hyphomicrobiaceae</taxon>
        <taxon>Hyphomicrobium</taxon>
    </lineage>
</organism>
<dbReference type="AlphaFoldDB" id="V5S9C3"/>
<feature type="region of interest" description="Disordered" evidence="1">
    <location>
        <begin position="36"/>
        <end position="58"/>
    </location>
</feature>
<dbReference type="STRING" id="1029756.W911_00630"/>
<dbReference type="EMBL" id="CP006912">
    <property type="protein sequence ID" value="AHB47238.1"/>
    <property type="molecule type" value="Genomic_DNA"/>
</dbReference>
<dbReference type="HOGENOM" id="CLU_430092_0_0_5"/>
<accession>V5S9C3</accession>
<gene>
    <name evidence="3" type="ORF">W911_00630</name>
</gene>
<feature type="signal peptide" evidence="2">
    <location>
        <begin position="1"/>
        <end position="28"/>
    </location>
</feature>
<dbReference type="Proteomes" id="UP000018542">
    <property type="component" value="Chromosome"/>
</dbReference>
<sequence>MTVSFRTRCLLVLLVASVCAITPQSSFAQWWPWQSQTSSETPADGAEAGGKDTAPPAGVAEQWRGAAGVEREELNPIMSQSGSGLPHELWSGLSAGQLAEAISVLALPPRSPALHALWRRLIISDAPAADGASQARFTALRVEALDQSGMIAEAAALLARDPAATRDPLLTTLAAKSEIGLGNVEHGCDLARGLAQAHAELPKPIQADALLITGYCAAQRGDMDAAALQARLIRGLDLGDLPGVDLLDRVTAGLDPELPAGQKLTPLDFRIASLKGSFPRDALIRVASPALLAALAHDPRSPADVRLQAGEAAALFNALPPRDLAPLYRAQGAGGKGDAAERAGLFQAVEQEITPENKAHHVRAFLDHARRAALTWPALAVMSAPVQQLRPNPDLAWFSETAIEVSLAAGDFETARNWARLTAPSGAWNPDASSHAHAHWMALADIAEPTTGVDRGRHLGAVEALARQGRLSPALLHRLTTVLDALDMTVPPSLSDLSSQTPQPAGGHLPDTGVLTDLTDASRKMEFGRTVLLVMRTIGPGGAEQAHVIALGDAIRALRRAGLETDARRLAFEGLFGAWPRAVAQ</sequence>
<evidence type="ECO:0008006" key="5">
    <source>
        <dbReference type="Google" id="ProtNLM"/>
    </source>
</evidence>